<evidence type="ECO:0000313" key="4">
    <source>
        <dbReference type="Proteomes" id="UP000683511"/>
    </source>
</evidence>
<dbReference type="Gene3D" id="3.40.630.30">
    <property type="match status" value="1"/>
</dbReference>
<proteinExistence type="predicted"/>
<gene>
    <name evidence="3" type="ORF">B6N60_02849</name>
</gene>
<name>A0A975T8P4_9NOST</name>
<dbReference type="RefSeq" id="WP_190604961.1">
    <property type="nucleotide sequence ID" value="NZ_CP021056.1"/>
</dbReference>
<keyword evidence="4" id="KW-1185">Reference proteome</keyword>
<accession>A0A975T8P4</accession>
<dbReference type="Pfam" id="PF00583">
    <property type="entry name" value="Acetyltransf_1"/>
    <property type="match status" value="1"/>
</dbReference>
<sequence>MEQIVIRNMQHEDVNAVVNVYAEVFDGTYVGFGELSAGMGKAPGVPCNQAPDIFRDELHDLLRDTTSNGLFVASVGDQVIGFAVVVLHDKDVGLECWLNDLGVSLKWQKHGIGQKLIEKVFDWALQEKGANYCLLESGVKNKTAHKLFERMGFQPLSTVFWKGQ</sequence>
<dbReference type="InterPro" id="IPR050769">
    <property type="entry name" value="NAT_camello-type"/>
</dbReference>
<dbReference type="GO" id="GO:0008080">
    <property type="term" value="F:N-acetyltransferase activity"/>
    <property type="evidence" value="ECO:0007669"/>
    <property type="project" value="InterPro"/>
</dbReference>
<dbReference type="SUPFAM" id="SSF55729">
    <property type="entry name" value="Acyl-CoA N-acyltransferases (Nat)"/>
    <property type="match status" value="1"/>
</dbReference>
<dbReference type="KEGG" id="rsin:B6N60_02849"/>
<dbReference type="InterPro" id="IPR016181">
    <property type="entry name" value="Acyl_CoA_acyltransferase"/>
</dbReference>
<dbReference type="Proteomes" id="UP000683511">
    <property type="component" value="Chromosome"/>
</dbReference>
<dbReference type="AlphaFoldDB" id="A0A975T8P4"/>
<dbReference type="PANTHER" id="PTHR13947:SF37">
    <property type="entry name" value="LD18367P"/>
    <property type="match status" value="1"/>
</dbReference>
<dbReference type="CDD" id="cd04301">
    <property type="entry name" value="NAT_SF"/>
    <property type="match status" value="1"/>
</dbReference>
<dbReference type="EMBL" id="CP021056">
    <property type="protein sequence ID" value="QXE24145.1"/>
    <property type="molecule type" value="Genomic_DNA"/>
</dbReference>
<dbReference type="PROSITE" id="PS51186">
    <property type="entry name" value="GNAT"/>
    <property type="match status" value="1"/>
</dbReference>
<protein>
    <recommendedName>
        <fullName evidence="2">N-acetyltransferase domain-containing protein</fullName>
    </recommendedName>
</protein>
<evidence type="ECO:0000259" key="2">
    <source>
        <dbReference type="PROSITE" id="PS51186"/>
    </source>
</evidence>
<evidence type="ECO:0000256" key="1">
    <source>
        <dbReference type="ARBA" id="ARBA00022679"/>
    </source>
</evidence>
<dbReference type="InterPro" id="IPR000182">
    <property type="entry name" value="GNAT_dom"/>
</dbReference>
<feature type="domain" description="N-acetyltransferase" evidence="2">
    <location>
        <begin position="4"/>
        <end position="164"/>
    </location>
</feature>
<organism evidence="3 4">
    <name type="scientific">Richelia sinica FACHB-800</name>
    <dbReference type="NCBI Taxonomy" id="1357546"/>
    <lineage>
        <taxon>Bacteria</taxon>
        <taxon>Bacillati</taxon>
        <taxon>Cyanobacteriota</taxon>
        <taxon>Cyanophyceae</taxon>
        <taxon>Nostocales</taxon>
        <taxon>Nostocaceae</taxon>
        <taxon>Richelia</taxon>
    </lineage>
</organism>
<dbReference type="PANTHER" id="PTHR13947">
    <property type="entry name" value="GNAT FAMILY N-ACETYLTRANSFERASE"/>
    <property type="match status" value="1"/>
</dbReference>
<keyword evidence="1" id="KW-0808">Transferase</keyword>
<reference evidence="3" key="1">
    <citation type="submission" date="2017-04" db="EMBL/GenBank/DDBJ databases">
        <title>Genome deletions in a multicellular cyanobacterial endosymbiont for morphological adaptation in marine diatoms.</title>
        <authorList>
            <person name="Wang Y."/>
            <person name="Gao H."/>
            <person name="Li R."/>
            <person name="Xu X."/>
        </authorList>
    </citation>
    <scope>NUCLEOTIDE SEQUENCE</scope>
    <source>
        <strain evidence="3">FACHB 800</strain>
    </source>
</reference>
<evidence type="ECO:0000313" key="3">
    <source>
        <dbReference type="EMBL" id="QXE24145.1"/>
    </source>
</evidence>